<dbReference type="EMBL" id="AGNL01009201">
    <property type="protein sequence ID" value="EJK70014.1"/>
    <property type="molecule type" value="Genomic_DNA"/>
</dbReference>
<dbReference type="Proteomes" id="UP000266841">
    <property type="component" value="Unassembled WGS sequence"/>
</dbReference>
<name>K0SYF3_THAOC</name>
<evidence type="ECO:0000313" key="3">
    <source>
        <dbReference type="Proteomes" id="UP000266841"/>
    </source>
</evidence>
<proteinExistence type="predicted"/>
<evidence type="ECO:0000256" key="1">
    <source>
        <dbReference type="SAM" id="SignalP"/>
    </source>
</evidence>
<feature type="signal peptide" evidence="1">
    <location>
        <begin position="1"/>
        <end position="23"/>
    </location>
</feature>
<dbReference type="OrthoDB" id="48559at2759"/>
<comment type="caution">
    <text evidence="2">The sequence shown here is derived from an EMBL/GenBank/DDBJ whole genome shotgun (WGS) entry which is preliminary data.</text>
</comment>
<accession>K0SYF3</accession>
<gene>
    <name evidence="2" type="ORF">THAOC_08668</name>
</gene>
<protein>
    <recommendedName>
        <fullName evidence="4">Secreted protein</fullName>
    </recommendedName>
</protein>
<evidence type="ECO:0000313" key="2">
    <source>
        <dbReference type="EMBL" id="EJK70014.1"/>
    </source>
</evidence>
<reference evidence="2 3" key="1">
    <citation type="journal article" date="2012" name="Genome Biol.">
        <title>Genome and low-iron response of an oceanic diatom adapted to chronic iron limitation.</title>
        <authorList>
            <person name="Lommer M."/>
            <person name="Specht M."/>
            <person name="Roy A.S."/>
            <person name="Kraemer L."/>
            <person name="Andreson R."/>
            <person name="Gutowska M.A."/>
            <person name="Wolf J."/>
            <person name="Bergner S.V."/>
            <person name="Schilhabel M.B."/>
            <person name="Klostermeier U.C."/>
            <person name="Beiko R.G."/>
            <person name="Rosenstiel P."/>
            <person name="Hippler M."/>
            <person name="Laroche J."/>
        </authorList>
    </citation>
    <scope>NUCLEOTIDE SEQUENCE [LARGE SCALE GENOMIC DNA]</scope>
    <source>
        <strain evidence="2 3">CCMP1005</strain>
    </source>
</reference>
<keyword evidence="3" id="KW-1185">Reference proteome</keyword>
<organism evidence="2 3">
    <name type="scientific">Thalassiosira oceanica</name>
    <name type="common">Marine diatom</name>
    <dbReference type="NCBI Taxonomy" id="159749"/>
    <lineage>
        <taxon>Eukaryota</taxon>
        <taxon>Sar</taxon>
        <taxon>Stramenopiles</taxon>
        <taxon>Ochrophyta</taxon>
        <taxon>Bacillariophyta</taxon>
        <taxon>Coscinodiscophyceae</taxon>
        <taxon>Thalassiosirophycidae</taxon>
        <taxon>Thalassiosirales</taxon>
        <taxon>Thalassiosiraceae</taxon>
        <taxon>Thalassiosira</taxon>
    </lineage>
</organism>
<keyword evidence="1" id="KW-0732">Signal</keyword>
<feature type="chain" id="PRO_5003837555" description="Secreted protein" evidence="1">
    <location>
        <begin position="24"/>
        <end position="231"/>
    </location>
</feature>
<sequence>MLRRLAVATLCVCIQAGIGNVRAFKRVGTHRSGAGAETKLKDGVAPTKCRCRLYIFDINAFLIHEYTSRQIRERTYEGLGGKRFVRLPQNGLVLNRWVRLVLTGAIKREQCFLCGQPHRDHLEFRSWLGRDKTKAFDDHVTDKGQAGWYRRYIEPTKKVETRRGKSKERAGADDAAELQLADSIFKQLSQYKPKHGSNVLDRSLHSLSITTCLFRLRLFILRNLLFSEQES</sequence>
<dbReference type="AlphaFoldDB" id="K0SYF3"/>
<evidence type="ECO:0008006" key="4">
    <source>
        <dbReference type="Google" id="ProtNLM"/>
    </source>
</evidence>